<protein>
    <submittedName>
        <fullName evidence="2">Carboxymuconolactone decarboxylase</fullName>
    </submittedName>
</protein>
<reference evidence="2 3" key="1">
    <citation type="submission" date="2010-10" db="EMBL/GenBank/DDBJ databases">
        <title>Complete sequence of Frankia sp. EuI1c.</title>
        <authorList>
            <consortium name="US DOE Joint Genome Institute"/>
            <person name="Lucas S."/>
            <person name="Copeland A."/>
            <person name="Lapidus A."/>
            <person name="Cheng J.-F."/>
            <person name="Bruce D."/>
            <person name="Goodwin L."/>
            <person name="Pitluck S."/>
            <person name="Chertkov O."/>
            <person name="Detter J.C."/>
            <person name="Han C."/>
            <person name="Tapia R."/>
            <person name="Land M."/>
            <person name="Hauser L."/>
            <person name="Jeffries C."/>
            <person name="Kyrpides N."/>
            <person name="Ivanova N."/>
            <person name="Mikhailova N."/>
            <person name="Beauchemin N."/>
            <person name="Sen A."/>
            <person name="Sur S.A."/>
            <person name="Gtari M."/>
            <person name="Wall L."/>
            <person name="Tisa L."/>
            <person name="Woyke T."/>
        </authorList>
    </citation>
    <scope>NUCLEOTIDE SEQUENCE [LARGE SCALE GENOMIC DNA]</scope>
    <source>
        <strain evidence="3">DSM 45817 / CECT 9037 / EuI1c</strain>
    </source>
</reference>
<dbReference type="KEGG" id="fri:FraEuI1c_4419"/>
<dbReference type="OrthoDB" id="4704294at2"/>
<dbReference type="InParanoid" id="E3IU78"/>
<dbReference type="Pfam" id="PF02627">
    <property type="entry name" value="CMD"/>
    <property type="match status" value="1"/>
</dbReference>
<accession>E3IU78</accession>
<sequence length="203" mass="22339">MTARISPMPPEEWPPALTTFIADFRSAVIGDKAADGGGGQSGVNLLGTLAHYPELTREFLSFNGHILYGTTLSARQRELLVLRVAALRKCDYEWAQHTILARDAGLRDEEIRRVPDGPDAPGWSLVERSLLRAVDELLADARVGDETWSVLAHEFDERQLMDVIFTVGTYEMVAFALRSFAVEPEPDLAPYLPVATGSDSAAR</sequence>
<dbReference type="RefSeq" id="WP_013425533.1">
    <property type="nucleotide sequence ID" value="NC_014666.1"/>
</dbReference>
<dbReference type="AlphaFoldDB" id="E3IU78"/>
<dbReference type="GO" id="GO:0051920">
    <property type="term" value="F:peroxiredoxin activity"/>
    <property type="evidence" value="ECO:0007669"/>
    <property type="project" value="InterPro"/>
</dbReference>
<dbReference type="Gene3D" id="1.20.1290.10">
    <property type="entry name" value="AhpD-like"/>
    <property type="match status" value="1"/>
</dbReference>
<evidence type="ECO:0000259" key="1">
    <source>
        <dbReference type="Pfam" id="PF02627"/>
    </source>
</evidence>
<dbReference type="InterPro" id="IPR029032">
    <property type="entry name" value="AhpD-like"/>
</dbReference>
<organism evidence="2 3">
    <name type="scientific">Pseudofrankia inefficax (strain DSM 45817 / CECT 9037 / DDB 130130 / EuI1c)</name>
    <name type="common">Frankia inefficax</name>
    <dbReference type="NCBI Taxonomy" id="298654"/>
    <lineage>
        <taxon>Bacteria</taxon>
        <taxon>Bacillati</taxon>
        <taxon>Actinomycetota</taxon>
        <taxon>Actinomycetes</taxon>
        <taxon>Frankiales</taxon>
        <taxon>Frankiaceae</taxon>
        <taxon>Pseudofrankia</taxon>
    </lineage>
</organism>
<dbReference type="EMBL" id="CP002299">
    <property type="protein sequence ID" value="ADP82415.1"/>
    <property type="molecule type" value="Genomic_DNA"/>
</dbReference>
<dbReference type="eggNOG" id="COG2128">
    <property type="taxonomic scope" value="Bacteria"/>
</dbReference>
<proteinExistence type="predicted"/>
<name>E3IU78_PSEI1</name>
<keyword evidence="3" id="KW-1185">Reference proteome</keyword>
<dbReference type="SUPFAM" id="SSF69118">
    <property type="entry name" value="AhpD-like"/>
    <property type="match status" value="1"/>
</dbReference>
<feature type="domain" description="Carboxymuconolactone decarboxylase-like" evidence="1">
    <location>
        <begin position="53"/>
        <end position="136"/>
    </location>
</feature>
<dbReference type="STRING" id="298654.FraEuI1c_4419"/>
<evidence type="ECO:0000313" key="3">
    <source>
        <dbReference type="Proteomes" id="UP000002484"/>
    </source>
</evidence>
<gene>
    <name evidence="2" type="ordered locus">FraEuI1c_4419</name>
</gene>
<dbReference type="Proteomes" id="UP000002484">
    <property type="component" value="Chromosome"/>
</dbReference>
<dbReference type="InterPro" id="IPR003779">
    <property type="entry name" value="CMD-like"/>
</dbReference>
<dbReference type="PANTHER" id="PTHR34846">
    <property type="entry name" value="4-CARBOXYMUCONOLACTONE DECARBOXYLASE FAMILY PROTEIN (AFU_ORTHOLOGUE AFUA_6G11590)"/>
    <property type="match status" value="1"/>
</dbReference>
<evidence type="ECO:0000313" key="2">
    <source>
        <dbReference type="EMBL" id="ADP82415.1"/>
    </source>
</evidence>
<dbReference type="HOGENOM" id="CLU_082760_2_1_11"/>
<dbReference type="PANTHER" id="PTHR34846:SF5">
    <property type="entry name" value="CARBOXYMUCONOLACTONE DECARBOXYLASE-LIKE DOMAIN-CONTAINING PROTEIN"/>
    <property type="match status" value="1"/>
</dbReference>